<protein>
    <submittedName>
        <fullName evidence="1">Uncharacterized protein</fullName>
    </submittedName>
</protein>
<dbReference type="EMBL" id="APAU02000219">
    <property type="protein sequence ID" value="EUB54716.1"/>
    <property type="molecule type" value="Genomic_DNA"/>
</dbReference>
<organism evidence="1 2">
    <name type="scientific">Echinococcus granulosus</name>
    <name type="common">Hydatid tapeworm</name>
    <dbReference type="NCBI Taxonomy" id="6210"/>
    <lineage>
        <taxon>Eukaryota</taxon>
        <taxon>Metazoa</taxon>
        <taxon>Spiralia</taxon>
        <taxon>Lophotrochozoa</taxon>
        <taxon>Platyhelminthes</taxon>
        <taxon>Cestoda</taxon>
        <taxon>Eucestoda</taxon>
        <taxon>Cyclophyllidea</taxon>
        <taxon>Taeniidae</taxon>
        <taxon>Echinococcus</taxon>
        <taxon>Echinococcus granulosus group</taxon>
    </lineage>
</organism>
<accession>W6U2D9</accession>
<dbReference type="KEGG" id="egl:EGR_10435"/>
<evidence type="ECO:0000313" key="1">
    <source>
        <dbReference type="EMBL" id="EUB54716.1"/>
    </source>
</evidence>
<dbReference type="AlphaFoldDB" id="W6U2D9"/>
<comment type="caution">
    <text evidence="1">The sequence shown here is derived from an EMBL/GenBank/DDBJ whole genome shotgun (WGS) entry which is preliminary data.</text>
</comment>
<dbReference type="CTD" id="36346150"/>
<name>W6U2D9_ECHGR</name>
<dbReference type="GeneID" id="36346150"/>
<evidence type="ECO:0000313" key="2">
    <source>
        <dbReference type="Proteomes" id="UP000019149"/>
    </source>
</evidence>
<reference evidence="1 2" key="1">
    <citation type="journal article" date="2013" name="Nat. Genet.">
        <title>The genome of the hydatid tapeworm Echinococcus granulosus.</title>
        <authorList>
            <person name="Zheng H."/>
            <person name="Zhang W."/>
            <person name="Zhang L."/>
            <person name="Zhang Z."/>
            <person name="Li J."/>
            <person name="Lu G."/>
            <person name="Zhu Y."/>
            <person name="Wang Y."/>
            <person name="Huang Y."/>
            <person name="Liu J."/>
            <person name="Kang H."/>
            <person name="Chen J."/>
            <person name="Wang L."/>
            <person name="Chen A."/>
            <person name="Yu S."/>
            <person name="Gao Z."/>
            <person name="Jin L."/>
            <person name="Gu W."/>
            <person name="Wang Z."/>
            <person name="Zhao L."/>
            <person name="Shi B."/>
            <person name="Wen H."/>
            <person name="Lin R."/>
            <person name="Jones M.K."/>
            <person name="Brejova B."/>
            <person name="Vinar T."/>
            <person name="Zhao G."/>
            <person name="McManus D.P."/>
            <person name="Chen Z."/>
            <person name="Zhou Y."/>
            <person name="Wang S."/>
        </authorList>
    </citation>
    <scope>NUCLEOTIDE SEQUENCE [LARGE SCALE GENOMIC DNA]</scope>
</reference>
<gene>
    <name evidence="1" type="ORF">EGR_10435</name>
</gene>
<sequence>MGCVGKGRSVKSILKKDRKSSVSECEHWMGCMATAMAP</sequence>
<dbReference type="Proteomes" id="UP000019149">
    <property type="component" value="Unassembled WGS sequence"/>
</dbReference>
<keyword evidence="2" id="KW-1185">Reference proteome</keyword>
<proteinExistence type="predicted"/>
<dbReference type="RefSeq" id="XP_024345912.1">
    <property type="nucleotide sequence ID" value="XM_024499684.1"/>
</dbReference>